<accession>A0AAD4UZG1</accession>
<organism evidence="2 3">
    <name type="scientific">Prunus dulcis</name>
    <name type="common">Almond</name>
    <name type="synonym">Amygdalus dulcis</name>
    <dbReference type="NCBI Taxonomy" id="3755"/>
    <lineage>
        <taxon>Eukaryota</taxon>
        <taxon>Viridiplantae</taxon>
        <taxon>Streptophyta</taxon>
        <taxon>Embryophyta</taxon>
        <taxon>Tracheophyta</taxon>
        <taxon>Spermatophyta</taxon>
        <taxon>Magnoliopsida</taxon>
        <taxon>eudicotyledons</taxon>
        <taxon>Gunneridae</taxon>
        <taxon>Pentapetalae</taxon>
        <taxon>rosids</taxon>
        <taxon>fabids</taxon>
        <taxon>Rosales</taxon>
        <taxon>Rosaceae</taxon>
        <taxon>Amygdaloideae</taxon>
        <taxon>Amygdaleae</taxon>
        <taxon>Prunus</taxon>
    </lineage>
</organism>
<dbReference type="Proteomes" id="UP001054821">
    <property type="component" value="Chromosome 8"/>
</dbReference>
<gene>
    <name evidence="2" type="ORF">L3X38_043937</name>
</gene>
<evidence type="ECO:0000313" key="3">
    <source>
        <dbReference type="Proteomes" id="UP001054821"/>
    </source>
</evidence>
<protein>
    <submittedName>
        <fullName evidence="2">Uncharacterized protein</fullName>
    </submittedName>
</protein>
<feature type="region of interest" description="Disordered" evidence="1">
    <location>
        <begin position="72"/>
        <end position="105"/>
    </location>
</feature>
<proteinExistence type="predicted"/>
<evidence type="ECO:0000256" key="1">
    <source>
        <dbReference type="SAM" id="MobiDB-lite"/>
    </source>
</evidence>
<evidence type="ECO:0000313" key="2">
    <source>
        <dbReference type="EMBL" id="KAI5314761.1"/>
    </source>
</evidence>
<reference evidence="2 3" key="1">
    <citation type="journal article" date="2022" name="G3 (Bethesda)">
        <title>Whole-genome sequence and methylome profiling of the almond [Prunus dulcis (Mill.) D.A. Webb] cultivar 'Nonpareil'.</title>
        <authorList>
            <person name="D'Amico-Willman K.M."/>
            <person name="Ouma W.Z."/>
            <person name="Meulia T."/>
            <person name="Sideli G.M."/>
            <person name="Gradziel T.M."/>
            <person name="Fresnedo-Ramirez J."/>
        </authorList>
    </citation>
    <scope>NUCLEOTIDE SEQUENCE [LARGE SCALE GENOMIC DNA]</scope>
    <source>
        <strain evidence="2">Clone GOH B32 T37-40</strain>
    </source>
</reference>
<keyword evidence="3" id="KW-1185">Reference proteome</keyword>
<dbReference type="AlphaFoldDB" id="A0AAD4UZG1"/>
<dbReference type="EMBL" id="JAJFAZ020000008">
    <property type="protein sequence ID" value="KAI5314761.1"/>
    <property type="molecule type" value="Genomic_DNA"/>
</dbReference>
<feature type="compositionally biased region" description="Polar residues" evidence="1">
    <location>
        <begin position="72"/>
        <end position="91"/>
    </location>
</feature>
<sequence>MFDSDVGLMFLNVYQMVETQFHARIQVDNGGEWNPEFLDVLYLSTYMITNEVNWIPELTSLCIKNDRLPVESNRSPPLSSSTTENLLQNDRSPADSDWAPEENDQLSPRFQNHEEEIEPFYEILPASAPVMHQSPTDEVIQVISFLKIDNTNEISHDDLISEDTEPTYQLLERKNRGKPRVHYKAYLKAKGKYLSVDYQSHVCTM</sequence>
<name>A0AAD4UZG1_PRUDU</name>
<comment type="caution">
    <text evidence="2">The sequence shown here is derived from an EMBL/GenBank/DDBJ whole genome shotgun (WGS) entry which is preliminary data.</text>
</comment>